<feature type="region of interest" description="Disordered" evidence="4">
    <location>
        <begin position="1"/>
        <end position="21"/>
    </location>
</feature>
<accession>G7DUA6</accession>
<comment type="caution">
    <text evidence="7">The sequence shown here is derived from an EMBL/GenBank/DDBJ whole genome shotgun (WGS) entry which is preliminary data.</text>
</comment>
<dbReference type="Pfam" id="PF17187">
    <property type="entry name" value="Svf1_C"/>
    <property type="match status" value="1"/>
</dbReference>
<dbReference type="FunCoup" id="G7DUA6">
    <property type="interactions" value="20"/>
</dbReference>
<gene>
    <name evidence="7" type="primary">Mo00814</name>
    <name evidence="7" type="ORF">E5Q_00814</name>
</gene>
<feature type="domain" description="Svf1-like N-terminal" evidence="5">
    <location>
        <begin position="58"/>
        <end position="248"/>
    </location>
</feature>
<dbReference type="eggNOG" id="ENOG502QQY3">
    <property type="taxonomic scope" value="Eukaryota"/>
</dbReference>
<evidence type="ECO:0008006" key="9">
    <source>
        <dbReference type="Google" id="ProtNLM"/>
    </source>
</evidence>
<dbReference type="Pfam" id="PF08622">
    <property type="entry name" value="Svf1"/>
    <property type="match status" value="1"/>
</dbReference>
<evidence type="ECO:0000259" key="6">
    <source>
        <dbReference type="Pfam" id="PF17187"/>
    </source>
</evidence>
<dbReference type="GO" id="GO:0005737">
    <property type="term" value="C:cytoplasm"/>
    <property type="evidence" value="ECO:0007669"/>
    <property type="project" value="UniProtKB-SubCell"/>
</dbReference>
<dbReference type="InterPro" id="IPR013931">
    <property type="entry name" value="Svf1-like_N"/>
</dbReference>
<dbReference type="Proteomes" id="UP000009131">
    <property type="component" value="Unassembled WGS sequence"/>
</dbReference>
<evidence type="ECO:0000256" key="1">
    <source>
        <dbReference type="ARBA" id="ARBA00004496"/>
    </source>
</evidence>
<feature type="domain" description="Svf1-like C-terminal" evidence="6">
    <location>
        <begin position="250"/>
        <end position="446"/>
    </location>
</feature>
<dbReference type="PANTHER" id="PTHR47107">
    <property type="entry name" value="SVF1-LIKE PROTEIN YDR222W-RELATED"/>
    <property type="match status" value="1"/>
</dbReference>
<reference evidence="7 8" key="2">
    <citation type="journal article" date="2012" name="Open Biol.">
        <title>Characteristics of nucleosomes and linker DNA regions on the genome of the basidiomycete Mixia osmundae revealed by mono- and dinucleosome mapping.</title>
        <authorList>
            <person name="Nishida H."/>
            <person name="Kondo S."/>
            <person name="Matsumoto T."/>
            <person name="Suzuki Y."/>
            <person name="Yoshikawa H."/>
            <person name="Taylor T.D."/>
            <person name="Sugiyama J."/>
        </authorList>
    </citation>
    <scope>NUCLEOTIDE SEQUENCE [LARGE SCALE GENOMIC DNA]</scope>
    <source>
        <strain evidence="8">CBS 9802 / IAM 14324 / JCM 22182 / KY 12970</strain>
    </source>
</reference>
<comment type="subcellular location">
    <subcellularLocation>
        <location evidence="1">Cytoplasm</location>
    </subcellularLocation>
</comment>
<proteinExistence type="inferred from homology"/>
<dbReference type="STRING" id="764103.G7DUA6"/>
<dbReference type="InterPro" id="IPR051385">
    <property type="entry name" value="Ceramide-binding_SVF1"/>
</dbReference>
<dbReference type="HOGENOM" id="CLU_030205_2_0_1"/>
<sequence>MSWLFSSTAPAEGSAATTTGSSASDLLHVPAERAPAAELFGPLVPEDTEWLQGGGFITETQIWYGTTPSGGLVMIQIIHSGVGMWYPQIQFTFRYFDPSANPPIKIWKSVNVTNFVVPAPAGTNKVIKPDRRSCKSDQFSITVDPDQPNTYKIEGTYDKDVQVSLEYTRAAGVPGWKLGAGPQGGMTYFGALKSAKPTGSKLPDTTSGTDGFAVHRFWPRCHVKGIVRTGKEIADLSGSTGMFVHAIQGMRPNLVAARWNFANFQSPASSDPDQSVSLTMMEFTTTSYYGTQKVNIGSVVVGDKLIAVTAGSRDGKAGSSATHLEAVVDQETSYSVPQSIRFDWAGPLIDSPSSVAQAEILLELDPLAQSKGKYEGKGLIEKVDVLAEIPYLVKKVINVVAGTKPYIYQWLNPVTAKITIPSTTETGSTRELTVDGVLFNEATWIS</sequence>
<organism evidence="7 8">
    <name type="scientific">Mixia osmundae (strain CBS 9802 / IAM 14324 / JCM 22182 / KY 12970)</name>
    <dbReference type="NCBI Taxonomy" id="764103"/>
    <lineage>
        <taxon>Eukaryota</taxon>
        <taxon>Fungi</taxon>
        <taxon>Dikarya</taxon>
        <taxon>Basidiomycota</taxon>
        <taxon>Pucciniomycotina</taxon>
        <taxon>Mixiomycetes</taxon>
        <taxon>Mixiales</taxon>
        <taxon>Mixiaceae</taxon>
        <taxon>Mixia</taxon>
    </lineage>
</organism>
<dbReference type="GO" id="GO:0006979">
    <property type="term" value="P:response to oxidative stress"/>
    <property type="evidence" value="ECO:0007669"/>
    <property type="project" value="InterPro"/>
</dbReference>
<dbReference type="OMA" id="WGEMRHR"/>
<evidence type="ECO:0000313" key="7">
    <source>
        <dbReference type="EMBL" id="GAA94166.1"/>
    </source>
</evidence>
<dbReference type="AlphaFoldDB" id="G7DUA6"/>
<dbReference type="PANTHER" id="PTHR47107:SF1">
    <property type="entry name" value="CERAMIDE-BINDING PROTEIN SVF1-RELATED"/>
    <property type="match status" value="1"/>
</dbReference>
<dbReference type="EMBL" id="BABT02000028">
    <property type="protein sequence ID" value="GAA94166.1"/>
    <property type="molecule type" value="Genomic_DNA"/>
</dbReference>
<dbReference type="RefSeq" id="XP_014569066.1">
    <property type="nucleotide sequence ID" value="XM_014713580.1"/>
</dbReference>
<evidence type="ECO:0000313" key="8">
    <source>
        <dbReference type="Proteomes" id="UP000009131"/>
    </source>
</evidence>
<evidence type="ECO:0000256" key="3">
    <source>
        <dbReference type="ARBA" id="ARBA00022490"/>
    </source>
</evidence>
<dbReference type="InParanoid" id="G7DUA6"/>
<dbReference type="InterPro" id="IPR033394">
    <property type="entry name" value="Svf1-like_C"/>
</dbReference>
<reference evidence="7 8" key="1">
    <citation type="journal article" date="2011" name="J. Gen. Appl. Microbiol.">
        <title>Draft genome sequencing of the enigmatic basidiomycete Mixia osmundae.</title>
        <authorList>
            <person name="Nishida H."/>
            <person name="Nagatsuka Y."/>
            <person name="Sugiyama J."/>
        </authorList>
    </citation>
    <scope>NUCLEOTIDE SEQUENCE [LARGE SCALE GENOMIC DNA]</scope>
    <source>
        <strain evidence="8">CBS 9802 / IAM 14324 / JCM 22182 / KY 12970</strain>
    </source>
</reference>
<evidence type="ECO:0000256" key="4">
    <source>
        <dbReference type="SAM" id="MobiDB-lite"/>
    </source>
</evidence>
<evidence type="ECO:0000256" key="2">
    <source>
        <dbReference type="ARBA" id="ARBA00009069"/>
    </source>
</evidence>
<comment type="similarity">
    <text evidence="2">Belongs to the SVF1 family.</text>
</comment>
<protein>
    <recommendedName>
        <fullName evidence="9">Svf1-like C-terminal domain-containing protein</fullName>
    </recommendedName>
</protein>
<name>G7DUA6_MIXOS</name>
<keyword evidence="3" id="KW-0963">Cytoplasm</keyword>
<keyword evidence="8" id="KW-1185">Reference proteome</keyword>
<evidence type="ECO:0000259" key="5">
    <source>
        <dbReference type="Pfam" id="PF08622"/>
    </source>
</evidence>
<dbReference type="OrthoDB" id="2590239at2759"/>